<evidence type="ECO:0000313" key="2">
    <source>
        <dbReference type="EnsemblPlants" id="QL11p024034:mrna"/>
    </source>
</evidence>
<dbReference type="InterPro" id="IPR040240">
    <property type="entry name" value="TAF1"/>
</dbReference>
<dbReference type="Proteomes" id="UP000594261">
    <property type="component" value="Chromosome 11"/>
</dbReference>
<dbReference type="InParanoid" id="A0A7N2MXU9"/>
<feature type="compositionally biased region" description="Basic and acidic residues" evidence="1">
    <location>
        <begin position="181"/>
        <end position="191"/>
    </location>
</feature>
<protein>
    <submittedName>
        <fullName evidence="2">Uncharacterized protein</fullName>
    </submittedName>
</protein>
<dbReference type="EMBL" id="LRBV02000011">
    <property type="status" value="NOT_ANNOTATED_CDS"/>
    <property type="molecule type" value="Genomic_DNA"/>
</dbReference>
<name>A0A7N2MXU9_QUELO</name>
<dbReference type="GO" id="GO:0051123">
    <property type="term" value="P:RNA polymerase II preinitiation complex assembly"/>
    <property type="evidence" value="ECO:0007669"/>
    <property type="project" value="TreeGrafter"/>
</dbReference>
<reference evidence="2" key="2">
    <citation type="submission" date="2021-01" db="UniProtKB">
        <authorList>
            <consortium name="EnsemblPlants"/>
        </authorList>
    </citation>
    <scope>IDENTIFICATION</scope>
</reference>
<feature type="region of interest" description="Disordered" evidence="1">
    <location>
        <begin position="181"/>
        <end position="200"/>
    </location>
</feature>
<evidence type="ECO:0000256" key="1">
    <source>
        <dbReference type="SAM" id="MobiDB-lite"/>
    </source>
</evidence>
<dbReference type="GO" id="GO:0017025">
    <property type="term" value="F:TBP-class protein binding"/>
    <property type="evidence" value="ECO:0007669"/>
    <property type="project" value="InterPro"/>
</dbReference>
<evidence type="ECO:0000313" key="3">
    <source>
        <dbReference type="Proteomes" id="UP000594261"/>
    </source>
</evidence>
<dbReference type="PANTHER" id="PTHR13900">
    <property type="entry name" value="TRANSCRIPTION INITIATION FACTOR TFIID"/>
    <property type="match status" value="1"/>
</dbReference>
<keyword evidence="3" id="KW-1185">Reference proteome</keyword>
<dbReference type="GO" id="GO:0016251">
    <property type="term" value="F:RNA polymerase II general transcription initiation factor activity"/>
    <property type="evidence" value="ECO:0007669"/>
    <property type="project" value="InterPro"/>
</dbReference>
<proteinExistence type="predicted"/>
<dbReference type="GO" id="GO:0004402">
    <property type="term" value="F:histone acetyltransferase activity"/>
    <property type="evidence" value="ECO:0007669"/>
    <property type="project" value="InterPro"/>
</dbReference>
<reference evidence="2 3" key="1">
    <citation type="journal article" date="2016" name="G3 (Bethesda)">
        <title>First Draft Assembly and Annotation of the Genome of a California Endemic Oak Quercus lobata Nee (Fagaceae).</title>
        <authorList>
            <person name="Sork V.L."/>
            <person name="Fitz-Gibbon S.T."/>
            <person name="Puiu D."/>
            <person name="Crepeau M."/>
            <person name="Gugger P.F."/>
            <person name="Sherman R."/>
            <person name="Stevens K."/>
            <person name="Langley C.H."/>
            <person name="Pellegrini M."/>
            <person name="Salzberg S.L."/>
        </authorList>
    </citation>
    <scope>NUCLEOTIDE SEQUENCE [LARGE SCALE GENOMIC DNA]</scope>
    <source>
        <strain evidence="2 3">cv. SW786</strain>
    </source>
</reference>
<sequence length="200" mass="21872">MDMSDIVEEDEEEFLKDAGQGFSFMKQAHSLELEGSVFDDDKPEVTAFGDLQEATSLPSEDDGQRKDSCLSAEPMKDGVIGNFSVGLQAPQCPGFYPLDQQHWEKGILWDNSPVASDNSVESCEISGPDLDASVVSEAELETGYPDLLEPFGSRNSSPPFSLRQYHPQLLRLESCLEVDNSDHADGGKENASEGFTNVMV</sequence>
<accession>A0A7N2MXU9</accession>
<dbReference type="GO" id="GO:0005669">
    <property type="term" value="C:transcription factor TFIID complex"/>
    <property type="evidence" value="ECO:0007669"/>
    <property type="project" value="InterPro"/>
</dbReference>
<dbReference type="EnsemblPlants" id="QL11p024034:mrna">
    <property type="protein sequence ID" value="QL11p024034:mrna"/>
    <property type="gene ID" value="QL11p024034"/>
</dbReference>
<dbReference type="PANTHER" id="PTHR13900:SF0">
    <property type="entry name" value="TRANSCRIPTION INITIATION FACTOR TFIID SUBUNIT 1"/>
    <property type="match status" value="1"/>
</dbReference>
<dbReference type="AlphaFoldDB" id="A0A7N2MXU9"/>
<dbReference type="Gramene" id="QL11p024034:mrna">
    <property type="protein sequence ID" value="QL11p024034:mrna"/>
    <property type="gene ID" value="QL11p024034"/>
</dbReference>
<feature type="region of interest" description="Disordered" evidence="1">
    <location>
        <begin position="49"/>
        <end position="70"/>
    </location>
</feature>
<organism evidence="2 3">
    <name type="scientific">Quercus lobata</name>
    <name type="common">Valley oak</name>
    <dbReference type="NCBI Taxonomy" id="97700"/>
    <lineage>
        <taxon>Eukaryota</taxon>
        <taxon>Viridiplantae</taxon>
        <taxon>Streptophyta</taxon>
        <taxon>Embryophyta</taxon>
        <taxon>Tracheophyta</taxon>
        <taxon>Spermatophyta</taxon>
        <taxon>Magnoliopsida</taxon>
        <taxon>eudicotyledons</taxon>
        <taxon>Gunneridae</taxon>
        <taxon>Pentapetalae</taxon>
        <taxon>rosids</taxon>
        <taxon>fabids</taxon>
        <taxon>Fagales</taxon>
        <taxon>Fagaceae</taxon>
        <taxon>Quercus</taxon>
    </lineage>
</organism>